<name>A0A0M4LTY5_9SPHN</name>
<dbReference type="Proteomes" id="UP000057938">
    <property type="component" value="Chromosome"/>
</dbReference>
<evidence type="ECO:0000256" key="1">
    <source>
        <dbReference type="SAM" id="Phobius"/>
    </source>
</evidence>
<keyword evidence="4" id="KW-1185">Reference proteome</keyword>
<dbReference type="RefSeq" id="WP_061923581.1">
    <property type="nucleotide sequence ID" value="NZ_CP012669.1"/>
</dbReference>
<dbReference type="OrthoDB" id="9809788at2"/>
<dbReference type="KEGG" id="aep:AMC99_01019"/>
<feature type="transmembrane region" description="Helical" evidence="1">
    <location>
        <begin position="21"/>
        <end position="38"/>
    </location>
</feature>
<organism evidence="3 4">
    <name type="scientific">Altererythrobacter epoxidivorans</name>
    <dbReference type="NCBI Taxonomy" id="361183"/>
    <lineage>
        <taxon>Bacteria</taxon>
        <taxon>Pseudomonadati</taxon>
        <taxon>Pseudomonadota</taxon>
        <taxon>Alphaproteobacteria</taxon>
        <taxon>Sphingomonadales</taxon>
        <taxon>Erythrobacteraceae</taxon>
        <taxon>Altererythrobacter</taxon>
    </lineage>
</organism>
<feature type="domain" description="Extensin-like C-terminal" evidence="2">
    <location>
        <begin position="73"/>
        <end position="242"/>
    </location>
</feature>
<evidence type="ECO:0000313" key="3">
    <source>
        <dbReference type="EMBL" id="ALE16317.1"/>
    </source>
</evidence>
<evidence type="ECO:0000313" key="4">
    <source>
        <dbReference type="Proteomes" id="UP000057938"/>
    </source>
</evidence>
<dbReference type="AlphaFoldDB" id="A0A0M4LTY5"/>
<dbReference type="EMBL" id="CP012669">
    <property type="protein sequence ID" value="ALE16317.1"/>
    <property type="molecule type" value="Genomic_DNA"/>
</dbReference>
<evidence type="ECO:0000259" key="2">
    <source>
        <dbReference type="Pfam" id="PF06904"/>
    </source>
</evidence>
<gene>
    <name evidence="3" type="ORF">AMC99_01019</name>
</gene>
<reference evidence="3 4" key="1">
    <citation type="submission" date="2015-09" db="EMBL/GenBank/DDBJ databases">
        <title>Complete genome sequence of a benzo[a]pyrene-degrading bacterium Altererythrobacter epoxidivorans CGMCC 1.7731T.</title>
        <authorList>
            <person name="Li Z."/>
            <person name="Cheng H."/>
            <person name="Huo Y."/>
            <person name="Xu X."/>
        </authorList>
    </citation>
    <scope>NUCLEOTIDE SEQUENCE [LARGE SCALE GENOMIC DNA]</scope>
    <source>
        <strain evidence="3 4">CGMCC 1.7731</strain>
    </source>
</reference>
<protein>
    <submittedName>
        <fullName evidence="3">Extensin-like, C-terminal</fullName>
    </submittedName>
</protein>
<dbReference type="STRING" id="361183.AMC99_01019"/>
<keyword evidence="1" id="KW-1133">Transmembrane helix</keyword>
<proteinExistence type="predicted"/>
<dbReference type="Pfam" id="PF06904">
    <property type="entry name" value="Extensin-like_C"/>
    <property type="match status" value="1"/>
</dbReference>
<keyword evidence="1" id="KW-0812">Transmembrane</keyword>
<sequence>MAGNPWDVSKTVKRYATDARVVGWMIAIAVFFAGFTYLKAHPEHYPFAPLDTRQPVGVATSFKIRSLIGDTAACHATLERSDVAFETLTPTGEGACALIDRTRMTDAPLAPAIPTATCPVAAGLEVWFNNGLQQAAEASLGSRVVRLEHLGTNSCRRINSSRTAPWSEHATGNAIDIAAFVLADGRRISVLDDWGRDARGTFLKAARDAACDSFQTVLSPDYNAEHADHFHLDQGIAWNGVCR</sequence>
<keyword evidence="1" id="KW-0472">Membrane</keyword>
<dbReference type="PATRIC" id="fig|361183.4.peg.996"/>
<accession>A0A0M4LTY5</accession>
<dbReference type="InterPro" id="IPR009683">
    <property type="entry name" value="Extensin-like_C"/>
</dbReference>